<evidence type="ECO:0000313" key="3">
    <source>
        <dbReference type="Proteomes" id="UP000006055"/>
    </source>
</evidence>
<evidence type="ECO:0000313" key="2">
    <source>
        <dbReference type="EMBL" id="AFM26997.1"/>
    </source>
</evidence>
<accession>I4CBQ6</accession>
<dbReference type="STRING" id="706587.Desti_4364"/>
<dbReference type="NCBIfam" id="TIGR00153">
    <property type="entry name" value="TIGR00153 family protein"/>
    <property type="match status" value="1"/>
</dbReference>
<organism evidence="2 3">
    <name type="scientific">Desulfomonile tiedjei (strain ATCC 49306 / DSM 6799 / DCB-1)</name>
    <dbReference type="NCBI Taxonomy" id="706587"/>
    <lineage>
        <taxon>Bacteria</taxon>
        <taxon>Pseudomonadati</taxon>
        <taxon>Thermodesulfobacteriota</taxon>
        <taxon>Desulfomonilia</taxon>
        <taxon>Desulfomonilales</taxon>
        <taxon>Desulfomonilaceae</taxon>
        <taxon>Desulfomonile</taxon>
    </lineage>
</organism>
<comment type="similarity">
    <text evidence="1">Belongs to the UPF0111 family.</text>
</comment>
<dbReference type="RefSeq" id="WP_014812116.1">
    <property type="nucleotide sequence ID" value="NC_018025.1"/>
</dbReference>
<proteinExistence type="inferred from homology"/>
<evidence type="ECO:0000256" key="1">
    <source>
        <dbReference type="ARBA" id="ARBA00008591"/>
    </source>
</evidence>
<dbReference type="Proteomes" id="UP000006055">
    <property type="component" value="Chromosome"/>
</dbReference>
<gene>
    <name evidence="2" type="ordered locus">Desti_4364</name>
</gene>
<dbReference type="AlphaFoldDB" id="I4CBQ6"/>
<dbReference type="PANTHER" id="PTHR36536:SF3">
    <property type="entry name" value="UPF0111 PROTEIN HI_1603"/>
    <property type="match status" value="1"/>
</dbReference>
<dbReference type="Gene3D" id="1.20.58.220">
    <property type="entry name" value="Phosphate transport system protein phou homolog 2, domain 2"/>
    <property type="match status" value="1"/>
</dbReference>
<dbReference type="EMBL" id="CP003360">
    <property type="protein sequence ID" value="AFM26997.1"/>
    <property type="molecule type" value="Genomic_DNA"/>
</dbReference>
<dbReference type="eggNOG" id="COG1392">
    <property type="taxonomic scope" value="Bacteria"/>
</dbReference>
<reference evidence="3" key="1">
    <citation type="submission" date="2012-06" db="EMBL/GenBank/DDBJ databases">
        <title>Complete sequence of chromosome of Desulfomonile tiedjei DSM 6799.</title>
        <authorList>
            <person name="Lucas S."/>
            <person name="Copeland A."/>
            <person name="Lapidus A."/>
            <person name="Glavina del Rio T."/>
            <person name="Dalin E."/>
            <person name="Tice H."/>
            <person name="Bruce D."/>
            <person name="Goodwin L."/>
            <person name="Pitluck S."/>
            <person name="Peters L."/>
            <person name="Ovchinnikova G."/>
            <person name="Zeytun A."/>
            <person name="Lu M."/>
            <person name="Kyrpides N."/>
            <person name="Mavromatis K."/>
            <person name="Ivanova N."/>
            <person name="Brettin T."/>
            <person name="Detter J.C."/>
            <person name="Han C."/>
            <person name="Larimer F."/>
            <person name="Land M."/>
            <person name="Hauser L."/>
            <person name="Markowitz V."/>
            <person name="Cheng J.-F."/>
            <person name="Hugenholtz P."/>
            <person name="Woyke T."/>
            <person name="Wu D."/>
            <person name="Spring S."/>
            <person name="Schroeder M."/>
            <person name="Brambilla E."/>
            <person name="Klenk H.-P."/>
            <person name="Eisen J.A."/>
        </authorList>
    </citation>
    <scope>NUCLEOTIDE SEQUENCE [LARGE SCALE GENOMIC DNA]</scope>
    <source>
        <strain evidence="3">ATCC 49306 / DSM 6799 / DCB-1</strain>
    </source>
</reference>
<dbReference type="InterPro" id="IPR038078">
    <property type="entry name" value="PhoU-like_sf"/>
</dbReference>
<protein>
    <submittedName>
        <fullName evidence="2">TIGR00153 family protein</fullName>
    </submittedName>
</protein>
<keyword evidence="3" id="KW-1185">Reference proteome</keyword>
<dbReference type="OrthoDB" id="9767431at2"/>
<sequence>MRLVLGNLFRRSPFENTLRHAEKVAQCGPLFVRAIQSYFVADRHQFELLKEDIREIEAEADRMKRNIRGHLPAAILMPVDKSVFFSFLREADKVVDSIKDALYWMSYYRLELPEDIQNDYILLAKEVGDYLGFLPEMVKRSHTFFSTRMEQDREAVKEIIREIRFREKESDDLEKTMFIRLCADETIPPKTFFIMIRLVETTGDIADHLENSADMMRIMIAR</sequence>
<dbReference type="InterPro" id="IPR002727">
    <property type="entry name" value="DUF47"/>
</dbReference>
<dbReference type="KEGG" id="dti:Desti_4364"/>
<dbReference type="HOGENOM" id="CLU_104916_0_0_7"/>
<dbReference type="PANTHER" id="PTHR36536">
    <property type="entry name" value="UPF0111 PROTEIN HI_1603"/>
    <property type="match status" value="1"/>
</dbReference>
<name>I4CBQ6_DESTA</name>
<dbReference type="Pfam" id="PF01865">
    <property type="entry name" value="PhoU_div"/>
    <property type="match status" value="1"/>
</dbReference>
<dbReference type="InterPro" id="IPR018445">
    <property type="entry name" value="Put_Phosphate_transp_reg"/>
</dbReference>